<reference evidence="1" key="1">
    <citation type="submission" date="2020-04" db="EMBL/GenBank/DDBJ databases">
        <title>Hybrid Assembly of Korean Phytophthora infestans isolates.</title>
        <authorList>
            <person name="Prokchorchik M."/>
            <person name="Lee Y."/>
            <person name="Seo J."/>
            <person name="Cho J.-H."/>
            <person name="Park Y.-E."/>
            <person name="Jang D.-C."/>
            <person name="Im J.-S."/>
            <person name="Choi J.-G."/>
            <person name="Park H.-J."/>
            <person name="Lee G.-B."/>
            <person name="Lee Y.-G."/>
            <person name="Hong S.-Y."/>
            <person name="Cho K."/>
            <person name="Sohn K.H."/>
        </authorList>
    </citation>
    <scope>NUCLEOTIDE SEQUENCE</scope>
    <source>
        <strain evidence="1">KR_1_A1</strain>
        <strain evidence="2">KR_2_A2</strain>
    </source>
</reference>
<proteinExistence type="predicted"/>
<evidence type="ECO:0000313" key="2">
    <source>
        <dbReference type="EMBL" id="KAF4149511.1"/>
    </source>
</evidence>
<sequence>MLASETLAEGLFNRAKSDGLLTNNIAAKTINGRGNTCHVQNSESTFGVKAQTVTFWEVSKLLMGLGSGDNDIGCPRALVHHRRKDPTQQHASKVNR</sequence>
<keyword evidence="3" id="KW-1185">Reference proteome</keyword>
<comment type="caution">
    <text evidence="1">The sequence shown here is derived from an EMBL/GenBank/DDBJ whole genome shotgun (WGS) entry which is preliminary data.</text>
</comment>
<protein>
    <submittedName>
        <fullName evidence="1">Uncharacterized protein</fullName>
    </submittedName>
</protein>
<dbReference type="EMBL" id="JAACNO010000165">
    <property type="protein sequence ID" value="KAF4149511.1"/>
    <property type="molecule type" value="Genomic_DNA"/>
</dbReference>
<evidence type="ECO:0000313" key="1">
    <source>
        <dbReference type="EMBL" id="KAF4043344.1"/>
    </source>
</evidence>
<dbReference type="Proteomes" id="UP000602510">
    <property type="component" value="Unassembled WGS sequence"/>
</dbReference>
<organism evidence="1 3">
    <name type="scientific">Phytophthora infestans</name>
    <name type="common">Potato late blight agent</name>
    <name type="synonym">Botrytis infestans</name>
    <dbReference type="NCBI Taxonomy" id="4787"/>
    <lineage>
        <taxon>Eukaryota</taxon>
        <taxon>Sar</taxon>
        <taxon>Stramenopiles</taxon>
        <taxon>Oomycota</taxon>
        <taxon>Peronosporomycetes</taxon>
        <taxon>Peronosporales</taxon>
        <taxon>Peronosporaceae</taxon>
        <taxon>Phytophthora</taxon>
    </lineage>
</organism>
<dbReference type="Proteomes" id="UP000704712">
    <property type="component" value="Unassembled WGS sequence"/>
</dbReference>
<accession>A0A833T6R7</accession>
<name>A0A833T6R7_PHYIN</name>
<dbReference type="AlphaFoldDB" id="A0A833T6R7"/>
<gene>
    <name evidence="1" type="ORF">GN244_ATG04386</name>
    <name evidence="2" type="ORF">GN958_ATG01326</name>
</gene>
<dbReference type="EMBL" id="WSZM01000090">
    <property type="protein sequence ID" value="KAF4043344.1"/>
    <property type="molecule type" value="Genomic_DNA"/>
</dbReference>
<evidence type="ECO:0000313" key="3">
    <source>
        <dbReference type="Proteomes" id="UP000602510"/>
    </source>
</evidence>